<evidence type="ECO:0000259" key="10">
    <source>
        <dbReference type="Pfam" id="PF02927"/>
    </source>
</evidence>
<evidence type="ECO:0000256" key="8">
    <source>
        <dbReference type="SAM" id="MobiDB-lite"/>
    </source>
</evidence>
<dbReference type="InterPro" id="IPR013783">
    <property type="entry name" value="Ig-like_fold"/>
</dbReference>
<evidence type="ECO:0000256" key="6">
    <source>
        <dbReference type="PROSITE-ProRule" id="PRU10060"/>
    </source>
</evidence>
<dbReference type="Gene3D" id="1.50.10.10">
    <property type="match status" value="1"/>
</dbReference>
<dbReference type="Pfam" id="PF00759">
    <property type="entry name" value="Glyco_hydro_9"/>
    <property type="match status" value="1"/>
</dbReference>
<dbReference type="InterPro" id="IPR008928">
    <property type="entry name" value="6-hairpin_glycosidase_sf"/>
</dbReference>
<evidence type="ECO:0000256" key="7">
    <source>
        <dbReference type="RuleBase" id="RU361166"/>
    </source>
</evidence>
<evidence type="ECO:0000256" key="5">
    <source>
        <dbReference type="ARBA" id="ARBA00023326"/>
    </source>
</evidence>
<dbReference type="GO" id="GO:0008810">
    <property type="term" value="F:cellulase activity"/>
    <property type="evidence" value="ECO:0007669"/>
    <property type="project" value="UniProtKB-EC"/>
</dbReference>
<gene>
    <name evidence="11" type="ORF">DKT75_07995</name>
</gene>
<dbReference type="SUPFAM" id="SSF81296">
    <property type="entry name" value="E set domains"/>
    <property type="match status" value="1"/>
</dbReference>
<feature type="active site" evidence="6">
    <location>
        <position position="558"/>
    </location>
</feature>
<dbReference type="InterPro" id="IPR036514">
    <property type="entry name" value="SGNH_hydro_sf"/>
</dbReference>
<dbReference type="CDD" id="cd00229">
    <property type="entry name" value="SGNH_hydrolase"/>
    <property type="match status" value="1"/>
</dbReference>
<feature type="region of interest" description="Disordered" evidence="8">
    <location>
        <begin position="333"/>
        <end position="352"/>
    </location>
</feature>
<dbReference type="EMBL" id="QGKL01000024">
    <property type="protein sequence ID" value="PWQ96969.1"/>
    <property type="molecule type" value="Genomic_DNA"/>
</dbReference>
<dbReference type="AlphaFoldDB" id="A0A317CF37"/>
<dbReference type="PANTHER" id="PTHR22298">
    <property type="entry name" value="ENDO-1,4-BETA-GLUCANASE"/>
    <property type="match status" value="1"/>
</dbReference>
<sequence>MSYLTTQLSSRVRLSALFVTLSMVVLLPFKAHAEGIKPVIVVNQAGYHPDWPKRAMIMNKAGREPIALINAENGELVQMLSAQDSVTGPEDSTVQVLDLSAVKDTGRFYLEGDDLRSATFSIDKNTYKEATRLLLRSFYLQRCGHELRDAETGLSHLACHLDDGVYPRDDEANKDGQHRDATGGWHDAGDYGKYIAPAAVTVNRLMSLYLMAPERYPDGALSIPESGNGQSDLLDELTVELDWMLKMQRSDGAVYRKVSGTKWTSAIAPEDDSQTRYVYGISSPETGKFISSMAMAARVFKSSDAARAKRYLTAAEKSWSWLKFQSEQTVDWKKEDDSGSGSYLSSDTDQEVQLDTDHDDRLTAVIELFLTTNQQTYLEYIKTFEPEQTFSLYEWKDASSLSLLHLMEQDTTPELKDIREDIQKKLIARADMLLEKVTASSLNLANDKFIWGSNKMTAEEGITLAHAWRLSGDKKYLNAAIDQLDFIMGRNPFNLSFVTGVGENAVKNPVHLFGRAIKRTLPGLMVGGPNNAAQDNIAPKNKGMMSYVDNERAYSVNEYAIDYNSALIGLLEVLAIYQQQIDESDEIGNYSTVDTANNDVAKKVLFIGNSFTYYNNSLHYHVEQLRRNTMSTKAFADYNFRAATIAGGYWFEQQASLDSLTHKKGWSVVVMQGHSREAIDESKQLTFKSALSESLELLHERGIKPMLFMTWAYKHRPEMIKQLEPRYIELAHELETTLVPVGSAFARALERRPDLTLHAKDGIHPSRAGTYLAASVFYAMLYKESPVGLKYTMGLDLKDATFLQEVAHSTVAEVATLQSDYARSKSLAMKDQ</sequence>
<dbReference type="Pfam" id="PF02927">
    <property type="entry name" value="CelD_N"/>
    <property type="match status" value="1"/>
</dbReference>
<evidence type="ECO:0000256" key="2">
    <source>
        <dbReference type="ARBA" id="ARBA00022801"/>
    </source>
</evidence>
<dbReference type="GO" id="GO:0016788">
    <property type="term" value="F:hydrolase activity, acting on ester bonds"/>
    <property type="evidence" value="ECO:0007669"/>
    <property type="project" value="UniProtKB-ARBA"/>
</dbReference>
<feature type="domain" description="Cellulase Ig-like" evidence="10">
    <location>
        <begin position="38"/>
        <end position="116"/>
    </location>
</feature>
<feature type="domain" description="Glycoside hydrolase family 9" evidence="9">
    <location>
        <begin position="127"/>
        <end position="571"/>
    </location>
</feature>
<keyword evidence="5 6" id="KW-0624">Polysaccharide degradation</keyword>
<feature type="active site" evidence="6">
    <location>
        <position position="549"/>
    </location>
</feature>
<dbReference type="EC" id="3.2.1.4" evidence="7"/>
<keyword evidence="12" id="KW-1185">Reference proteome</keyword>
<dbReference type="PROSITE" id="PS00698">
    <property type="entry name" value="GH9_3"/>
    <property type="match status" value="1"/>
</dbReference>
<evidence type="ECO:0000313" key="12">
    <source>
        <dbReference type="Proteomes" id="UP000245506"/>
    </source>
</evidence>
<evidence type="ECO:0000256" key="3">
    <source>
        <dbReference type="ARBA" id="ARBA00023277"/>
    </source>
</evidence>
<comment type="similarity">
    <text evidence="1 6 7">Belongs to the glycosyl hydrolase 9 (cellulase E) family.</text>
</comment>
<name>A0A317CF37_9GAMM</name>
<dbReference type="CDD" id="cd02850">
    <property type="entry name" value="E_set_Cellulase_N"/>
    <property type="match status" value="1"/>
</dbReference>
<keyword evidence="4 6" id="KW-0326">Glycosidase</keyword>
<dbReference type="InterPro" id="IPR001701">
    <property type="entry name" value="Glyco_hydro_9"/>
</dbReference>
<dbReference type="InterPro" id="IPR014756">
    <property type="entry name" value="Ig_E-set"/>
</dbReference>
<dbReference type="OrthoDB" id="9808897at2"/>
<proteinExistence type="inferred from homology"/>
<dbReference type="GO" id="GO:0030245">
    <property type="term" value="P:cellulose catabolic process"/>
    <property type="evidence" value="ECO:0007669"/>
    <property type="project" value="UniProtKB-KW"/>
</dbReference>
<dbReference type="SUPFAM" id="SSF48208">
    <property type="entry name" value="Six-hairpin glycosidases"/>
    <property type="match status" value="1"/>
</dbReference>
<dbReference type="InterPro" id="IPR004197">
    <property type="entry name" value="Cellulase_Ig-like"/>
</dbReference>
<evidence type="ECO:0000313" key="11">
    <source>
        <dbReference type="EMBL" id="PWQ96969.1"/>
    </source>
</evidence>
<comment type="caution">
    <text evidence="11">The sequence shown here is derived from an EMBL/GenBank/DDBJ whole genome shotgun (WGS) entry which is preliminary data.</text>
</comment>
<reference evidence="11 12" key="1">
    <citation type="submission" date="2018-05" db="EMBL/GenBank/DDBJ databases">
        <title>Leucothrix arctica sp. nov., isolated from Arctic seawater.</title>
        <authorList>
            <person name="Choi A."/>
            <person name="Baek K."/>
        </authorList>
    </citation>
    <scope>NUCLEOTIDE SEQUENCE [LARGE SCALE GENOMIC DNA]</scope>
    <source>
        <strain evidence="11 12">IMCC9719</strain>
    </source>
</reference>
<dbReference type="Gene3D" id="3.40.50.1110">
    <property type="entry name" value="SGNH hydrolase"/>
    <property type="match status" value="1"/>
</dbReference>
<dbReference type="InterPro" id="IPR012341">
    <property type="entry name" value="6hp_glycosidase-like_sf"/>
</dbReference>
<accession>A0A317CF37</accession>
<evidence type="ECO:0000256" key="4">
    <source>
        <dbReference type="ARBA" id="ARBA00023295"/>
    </source>
</evidence>
<dbReference type="Proteomes" id="UP000245506">
    <property type="component" value="Unassembled WGS sequence"/>
</dbReference>
<keyword evidence="7" id="KW-0136">Cellulose degradation</keyword>
<dbReference type="SUPFAM" id="SSF52266">
    <property type="entry name" value="SGNH hydrolase"/>
    <property type="match status" value="1"/>
</dbReference>
<keyword evidence="3 6" id="KW-0119">Carbohydrate metabolism</keyword>
<organism evidence="11 12">
    <name type="scientific">Leucothrix arctica</name>
    <dbReference type="NCBI Taxonomy" id="1481894"/>
    <lineage>
        <taxon>Bacteria</taxon>
        <taxon>Pseudomonadati</taxon>
        <taxon>Pseudomonadota</taxon>
        <taxon>Gammaproteobacteria</taxon>
        <taxon>Thiotrichales</taxon>
        <taxon>Thiotrichaceae</taxon>
        <taxon>Leucothrix</taxon>
    </lineage>
</organism>
<keyword evidence="2 6" id="KW-0378">Hydrolase</keyword>
<protein>
    <recommendedName>
        <fullName evidence="7">Endoglucanase</fullName>
        <ecNumber evidence="7">3.2.1.4</ecNumber>
    </recommendedName>
</protein>
<dbReference type="InterPro" id="IPR033126">
    <property type="entry name" value="Glyco_hydro_9_Asp/Glu_AS"/>
</dbReference>
<dbReference type="RefSeq" id="WP_109822898.1">
    <property type="nucleotide sequence ID" value="NZ_QGKL01000024.1"/>
</dbReference>
<dbReference type="Gene3D" id="2.60.40.10">
    <property type="entry name" value="Immunoglobulins"/>
    <property type="match status" value="1"/>
</dbReference>
<evidence type="ECO:0000256" key="1">
    <source>
        <dbReference type="ARBA" id="ARBA00007072"/>
    </source>
</evidence>
<comment type="catalytic activity">
    <reaction evidence="7">
        <text>Endohydrolysis of (1-&gt;4)-beta-D-glucosidic linkages in cellulose, lichenin and cereal beta-D-glucans.</text>
        <dbReference type="EC" id="3.2.1.4"/>
    </reaction>
</comment>
<evidence type="ECO:0000259" key="9">
    <source>
        <dbReference type="Pfam" id="PF00759"/>
    </source>
</evidence>